<evidence type="ECO:0000313" key="3">
    <source>
        <dbReference type="Proteomes" id="UP000285517"/>
    </source>
</evidence>
<evidence type="ECO:0000313" key="2">
    <source>
        <dbReference type="EMBL" id="QAA80883.1"/>
    </source>
</evidence>
<dbReference type="RefSeq" id="WP_128249276.1">
    <property type="nucleotide sequence ID" value="NZ_CP034951.1"/>
</dbReference>
<protein>
    <submittedName>
        <fullName evidence="2">Uncharacterized protein</fullName>
    </submittedName>
</protein>
<name>A0A410G0T3_9FLAO</name>
<feature type="compositionally biased region" description="Basic and acidic residues" evidence="1">
    <location>
        <begin position="440"/>
        <end position="462"/>
    </location>
</feature>
<gene>
    <name evidence="2" type="ORF">EI546_03675</name>
</gene>
<feature type="region of interest" description="Disordered" evidence="1">
    <location>
        <begin position="433"/>
        <end position="462"/>
    </location>
</feature>
<dbReference type="KEGG" id="aev:EI546_03675"/>
<reference evidence="2 3" key="1">
    <citation type="submission" date="2019-01" db="EMBL/GenBank/DDBJ databases">
        <title>Complete genome sequencing of Aequorivita sp. H23M31.</title>
        <authorList>
            <person name="Bae J.-W."/>
        </authorList>
    </citation>
    <scope>NUCLEOTIDE SEQUENCE [LARGE SCALE GENOMIC DNA]</scope>
    <source>
        <strain evidence="2 3">H23M31</strain>
    </source>
</reference>
<dbReference type="AlphaFoldDB" id="A0A410G0T3"/>
<keyword evidence="3" id="KW-1185">Reference proteome</keyword>
<proteinExistence type="predicted"/>
<dbReference type="Proteomes" id="UP000285517">
    <property type="component" value="Chromosome"/>
</dbReference>
<dbReference type="OrthoDB" id="1395829at2"/>
<organism evidence="2 3">
    <name type="scientific">Aequorivita ciconiae</name>
    <dbReference type="NCBI Taxonomy" id="2494375"/>
    <lineage>
        <taxon>Bacteria</taxon>
        <taxon>Pseudomonadati</taxon>
        <taxon>Bacteroidota</taxon>
        <taxon>Flavobacteriia</taxon>
        <taxon>Flavobacteriales</taxon>
        <taxon>Flavobacteriaceae</taxon>
        <taxon>Aequorivita</taxon>
    </lineage>
</organism>
<evidence type="ECO:0000256" key="1">
    <source>
        <dbReference type="SAM" id="MobiDB-lite"/>
    </source>
</evidence>
<sequence length="553" mass="63246">MKNYTWKFEQHQEETSTIVGFIHNAIQNFAKNPIQSIVREGIQNSSDALDDTAGHTQVKVIIRTGEVAKDEIPNLRDIEDHLRICKSRDNNSAENKEIQRHLNHIDNDKFFYQYIEVSDYNTKGMDPKSFLYFTQGDFKSHKDDPGSQGSKGVGKAAYFASSALRTMIISSKSDEGLRFRGTSRISTHKSPLDDSQKLKYQGYFGTTDVVDEADVPLRFRRYEKGTSIFILGSWQGAGDFKKKVITEVLRNYWFAVATDQLLVEVEDEVISSENLEVLMTDHFPSFKDHKTGLNQNPRPYYETYNKGMRYNERIPNIGECSLWLYKNDEFNLGAVARFRKTKMLIYKEDNLYSGYAGVFLCDDPKGNVFLKDIENEAHDEWNPNINPERKADARETIRAIKDFITESFGNYAGVDDSDSFGLDDLNEIFSFTERTPGSTKDNKPDAGPKKSTPDPDPEPRDRLISHHKFSVKQKGGEYIYDVEFTSSKTIRKQKIKFSIATESSRDSVEIVELDEYDFENDTVIIDVKKGENSIRGIKFSTPYLVAPAINSIK</sequence>
<accession>A0A410G0T3</accession>
<dbReference type="EMBL" id="CP034951">
    <property type="protein sequence ID" value="QAA80883.1"/>
    <property type="molecule type" value="Genomic_DNA"/>
</dbReference>